<evidence type="ECO:0000256" key="2">
    <source>
        <dbReference type="ARBA" id="ARBA00022679"/>
    </source>
</evidence>
<evidence type="ECO:0000259" key="10">
    <source>
        <dbReference type="PROSITE" id="PS50011"/>
    </source>
</evidence>
<accession>A0A9Q1MAD9</accession>
<dbReference type="InterPro" id="IPR017441">
    <property type="entry name" value="Protein_kinase_ATP_BS"/>
</dbReference>
<dbReference type="Gene3D" id="1.25.40.10">
    <property type="entry name" value="Tetratricopeptide repeat domain"/>
    <property type="match status" value="2"/>
</dbReference>
<evidence type="ECO:0000256" key="3">
    <source>
        <dbReference type="ARBA" id="ARBA00022737"/>
    </source>
</evidence>
<comment type="similarity">
    <text evidence="1">Belongs to the PPR family. P subfamily.</text>
</comment>
<evidence type="ECO:0000256" key="5">
    <source>
        <dbReference type="ARBA" id="ARBA00022777"/>
    </source>
</evidence>
<evidence type="ECO:0000256" key="4">
    <source>
        <dbReference type="ARBA" id="ARBA00022741"/>
    </source>
</evidence>
<evidence type="ECO:0000256" key="1">
    <source>
        <dbReference type="ARBA" id="ARBA00007626"/>
    </source>
</evidence>
<dbReference type="InterPro" id="IPR002885">
    <property type="entry name" value="PPR_rpt"/>
</dbReference>
<evidence type="ECO:0000256" key="9">
    <source>
        <dbReference type="SAM" id="MobiDB-lite"/>
    </source>
</evidence>
<feature type="compositionally biased region" description="Polar residues" evidence="9">
    <location>
        <begin position="374"/>
        <end position="407"/>
    </location>
</feature>
<feature type="binding site" evidence="8">
    <location>
        <position position="46"/>
    </location>
    <ligand>
        <name>ATP</name>
        <dbReference type="ChEBI" id="CHEBI:30616"/>
    </ligand>
</feature>
<feature type="compositionally biased region" description="Basic and acidic residues" evidence="9">
    <location>
        <begin position="473"/>
        <end position="498"/>
    </location>
</feature>
<dbReference type="GO" id="GO:0005524">
    <property type="term" value="F:ATP binding"/>
    <property type="evidence" value="ECO:0007669"/>
    <property type="project" value="UniProtKB-UniRule"/>
</dbReference>
<evidence type="ECO:0000313" key="11">
    <source>
        <dbReference type="EMBL" id="KAJ8555598.1"/>
    </source>
</evidence>
<dbReference type="Proteomes" id="UP001152561">
    <property type="component" value="Unassembled WGS sequence"/>
</dbReference>
<dbReference type="PROSITE" id="PS50011">
    <property type="entry name" value="PROTEIN_KINASE_DOM"/>
    <property type="match status" value="1"/>
</dbReference>
<dbReference type="InterPro" id="IPR011009">
    <property type="entry name" value="Kinase-like_dom_sf"/>
</dbReference>
<dbReference type="PANTHER" id="PTHR47874">
    <property type="entry name" value="EXPRESSED PROTEIN"/>
    <property type="match status" value="1"/>
</dbReference>
<dbReference type="PROSITE" id="PS00108">
    <property type="entry name" value="PROTEIN_KINASE_ST"/>
    <property type="match status" value="1"/>
</dbReference>
<keyword evidence="4 8" id="KW-0547">Nucleotide-binding</keyword>
<gene>
    <name evidence="11" type="ORF">K7X08_013094</name>
</gene>
<keyword evidence="6 8" id="KW-0067">ATP-binding</keyword>
<dbReference type="InterPro" id="IPR008271">
    <property type="entry name" value="Ser/Thr_kinase_AS"/>
</dbReference>
<dbReference type="GO" id="GO:0003729">
    <property type="term" value="F:mRNA binding"/>
    <property type="evidence" value="ECO:0007669"/>
    <property type="project" value="InterPro"/>
</dbReference>
<dbReference type="Pfam" id="PF13041">
    <property type="entry name" value="PPR_2"/>
    <property type="match status" value="1"/>
</dbReference>
<evidence type="ECO:0000313" key="12">
    <source>
        <dbReference type="Proteomes" id="UP001152561"/>
    </source>
</evidence>
<keyword evidence="3" id="KW-0677">Repeat</keyword>
<keyword evidence="5" id="KW-0418">Kinase</keyword>
<dbReference type="SUPFAM" id="SSF56112">
    <property type="entry name" value="Protein kinase-like (PK-like)"/>
    <property type="match status" value="1"/>
</dbReference>
<dbReference type="OrthoDB" id="185373at2759"/>
<keyword evidence="12" id="KW-1185">Reference proteome</keyword>
<dbReference type="CDD" id="cd08215">
    <property type="entry name" value="STKc_Nek"/>
    <property type="match status" value="1"/>
</dbReference>
<dbReference type="InterPro" id="IPR011990">
    <property type="entry name" value="TPR-like_helical_dom_sf"/>
</dbReference>
<feature type="region of interest" description="Disordered" evidence="9">
    <location>
        <begin position="374"/>
        <end position="528"/>
    </location>
</feature>
<dbReference type="GO" id="GO:0004672">
    <property type="term" value="F:protein kinase activity"/>
    <property type="evidence" value="ECO:0007669"/>
    <property type="project" value="InterPro"/>
</dbReference>
<dbReference type="InterPro" id="IPR000719">
    <property type="entry name" value="Prot_kinase_dom"/>
</dbReference>
<proteinExistence type="inferred from homology"/>
<dbReference type="PANTHER" id="PTHR47874:SF1">
    <property type="entry name" value="OS05G0407900 PROTEIN"/>
    <property type="match status" value="1"/>
</dbReference>
<evidence type="ECO:0000256" key="6">
    <source>
        <dbReference type="ARBA" id="ARBA00022840"/>
    </source>
</evidence>
<comment type="caution">
    <text evidence="11">The sequence shown here is derived from an EMBL/GenBank/DDBJ whole genome shotgun (WGS) entry which is preliminary data.</text>
</comment>
<dbReference type="Pfam" id="PF13812">
    <property type="entry name" value="PPR_3"/>
    <property type="match status" value="1"/>
</dbReference>
<feature type="domain" description="Protein kinase" evidence="10">
    <location>
        <begin position="17"/>
        <end position="275"/>
    </location>
</feature>
<dbReference type="InterPro" id="IPR044179">
    <property type="entry name" value="PPR5-like"/>
</dbReference>
<dbReference type="Gene3D" id="1.10.510.10">
    <property type="entry name" value="Transferase(Phosphotransferase) domain 1"/>
    <property type="match status" value="1"/>
</dbReference>
<dbReference type="Pfam" id="PF00069">
    <property type="entry name" value="Pkinase"/>
    <property type="match status" value="1"/>
</dbReference>
<dbReference type="EMBL" id="JAJAGQ010000008">
    <property type="protein sequence ID" value="KAJ8555598.1"/>
    <property type="molecule type" value="Genomic_DNA"/>
</dbReference>
<name>A0A9Q1MAD9_9SOLA</name>
<dbReference type="SMART" id="SM00220">
    <property type="entry name" value="S_TKc"/>
    <property type="match status" value="1"/>
</dbReference>
<feature type="region of interest" description="Disordered" evidence="9">
    <location>
        <begin position="287"/>
        <end position="315"/>
    </location>
</feature>
<feature type="repeat" description="PPR" evidence="7">
    <location>
        <begin position="908"/>
        <end position="942"/>
    </location>
</feature>
<sequence>METQNGDSGSKSKIDDYEVVEQIGRGAFGTAFLVLHRTENKKYVLKKIPLAKQTEKFKRTAHQEMNLIAKLSHPYIVEYKDAWVNKGNWICTVTNYCEGGDMEKMIRKSRGDLFPEEKLCKWLTQLLLAVDYLHSNRVLHRDVKLSNIFITKDNDIRLGDFGLAKLLDGEGLASSVVGTPNYMCPELLADIPYGYKSDIWSLGCCMFEIAARQAPFRAPDMTGLINKINRGTLSPLPIIYSSNLKQIIKSMLRKSPEHRPTTAELLRHQHLQPYLLRCCNPSSVFLPVKSPNSPKEKTKQSPGKSGSPRFIRDRPLRLKEKGPVFHFDENNYDTFKAKLETKRVDPTSYSAKIFVDGVDSKYWDTCEAAICNGGDQSDSVLQKGSTNTPKSSRFTANTHSEGYVQQSEEGDGESDKTKDLEVLSTPSGSGEADLNELDCISKKPSRMTLSSGSSTEKTRSFDEESTSSTTRPAKSDTDAELRCHASESENVGELKEVAVDGIASERNGSSPLKDEIEKNSNMAEDAKQTDKDARQALDDRVSLLKALAALAGEGHKNDWENPTQERAEALESLLEVCARLLKQEKIDELAENCLEDLVIEVKKRRSWTSLLSGHSPPLLRQSSLQITVLRRSTSRSPISDAGYHFTYLSMMKRVWRIPDAFHMEAILRKSCEDYRKLSLCYTIARGSANTLWVRGLAGGAPSSQPAWPQVFSLFADRWSHADSLVKQDMKERVSHLRDELLAYSGDAEKFEKILADRGVSLFRRYADGSAVVELLQQLKSTPGLALQAFDWRRRQLDYCTPITAEEYSKAILVAGRLKNVHLAAELFKEASNKQLKSTSLYNALMTAYMFNGLAVKCQSVFRDLKREATCTPTIVTHNILISVFGRLMLIDHMEATLREINDLNIYPNVSTYNCLIAGYITAWMWDDVEKTYRIMKAGSIKPELTTYLLMLRGYAHSGKLDKMEEIYELVKGHVDQYGIPLIRSMICAYSKSSDINKVQKIEELMRLIPKDDYRPWLNVILICLYAKEDLLDEMEDSINEAFKCNTSVTTVGVMRCIISSYFRNNAVDKLANFVSRAESAGWKICRSLYHCKMVMYASQRRLIEMERVLSEMHKVNLDISKKTFWILLKAYTTWGKKDKLHQHHLSAINFILCCRLETYVFLLPLIDNCTKAN</sequence>
<dbReference type="Gene3D" id="3.30.200.20">
    <property type="entry name" value="Phosphorylase Kinase, domain 1"/>
    <property type="match status" value="1"/>
</dbReference>
<keyword evidence="2" id="KW-0808">Transferase</keyword>
<protein>
    <recommendedName>
        <fullName evidence="10">Protein kinase domain-containing protein</fullName>
    </recommendedName>
</protein>
<feature type="compositionally biased region" description="Basic and acidic residues" evidence="9">
    <location>
        <begin position="512"/>
        <end position="528"/>
    </location>
</feature>
<evidence type="ECO:0000256" key="8">
    <source>
        <dbReference type="PROSITE-ProRule" id="PRU10141"/>
    </source>
</evidence>
<reference evidence="12" key="1">
    <citation type="journal article" date="2023" name="Proc. Natl. Acad. Sci. U.S.A.">
        <title>Genomic and structural basis for evolution of tropane alkaloid biosynthesis.</title>
        <authorList>
            <person name="Wanga Y.-J."/>
            <person name="Taina T."/>
            <person name="Yua J.-Y."/>
            <person name="Lia J."/>
            <person name="Xua B."/>
            <person name="Chenc J."/>
            <person name="D'Auriad J.C."/>
            <person name="Huanga J.-P."/>
            <person name="Huanga S.-X."/>
        </authorList>
    </citation>
    <scope>NUCLEOTIDE SEQUENCE [LARGE SCALE GENOMIC DNA]</scope>
    <source>
        <strain evidence="12">cv. KIB-2019</strain>
    </source>
</reference>
<organism evidence="11 12">
    <name type="scientific">Anisodus acutangulus</name>
    <dbReference type="NCBI Taxonomy" id="402998"/>
    <lineage>
        <taxon>Eukaryota</taxon>
        <taxon>Viridiplantae</taxon>
        <taxon>Streptophyta</taxon>
        <taxon>Embryophyta</taxon>
        <taxon>Tracheophyta</taxon>
        <taxon>Spermatophyta</taxon>
        <taxon>Magnoliopsida</taxon>
        <taxon>eudicotyledons</taxon>
        <taxon>Gunneridae</taxon>
        <taxon>Pentapetalae</taxon>
        <taxon>asterids</taxon>
        <taxon>lamiids</taxon>
        <taxon>Solanales</taxon>
        <taxon>Solanaceae</taxon>
        <taxon>Solanoideae</taxon>
        <taxon>Hyoscyameae</taxon>
        <taxon>Anisodus</taxon>
    </lineage>
</organism>
<evidence type="ECO:0000256" key="7">
    <source>
        <dbReference type="PROSITE-ProRule" id="PRU00708"/>
    </source>
</evidence>
<dbReference type="PROSITE" id="PS51375">
    <property type="entry name" value="PPR"/>
    <property type="match status" value="1"/>
</dbReference>
<dbReference type="AlphaFoldDB" id="A0A9Q1MAD9"/>
<dbReference type="PROSITE" id="PS00107">
    <property type="entry name" value="PROTEIN_KINASE_ATP"/>
    <property type="match status" value="1"/>
</dbReference>